<dbReference type="AlphaFoldDB" id="A0A814DT81"/>
<dbReference type="EMBL" id="CAJNOC010002959">
    <property type="protein sequence ID" value="CAF0960003.1"/>
    <property type="molecule type" value="Genomic_DNA"/>
</dbReference>
<protein>
    <submittedName>
        <fullName evidence="1">Uncharacterized protein</fullName>
    </submittedName>
</protein>
<dbReference type="OrthoDB" id="10145532at2759"/>
<sequence>MDDECLKRFEFKVPKGPTNLFELEKHMVKLFGWQPASQTYAVAEFYNRKQFPKEDYKDFYQNLWNLAIYAYAEFDQSMYDYLVKERFVTGLNEPSVFRRVDAAKPQTFADKQTSNSRE</sequence>
<evidence type="ECO:0000313" key="2">
    <source>
        <dbReference type="Proteomes" id="UP000663879"/>
    </source>
</evidence>
<evidence type="ECO:0000313" key="1">
    <source>
        <dbReference type="EMBL" id="CAF0960003.1"/>
    </source>
</evidence>
<keyword evidence="2" id="KW-1185">Reference proteome</keyword>
<name>A0A814DT81_9BILA</name>
<comment type="caution">
    <text evidence="1">The sequence shown here is derived from an EMBL/GenBank/DDBJ whole genome shotgun (WGS) entry which is preliminary data.</text>
</comment>
<reference evidence="1" key="1">
    <citation type="submission" date="2021-02" db="EMBL/GenBank/DDBJ databases">
        <authorList>
            <person name="Nowell W R."/>
        </authorList>
    </citation>
    <scope>NUCLEOTIDE SEQUENCE</scope>
    <source>
        <strain evidence="1">Ploen Becks lab</strain>
    </source>
</reference>
<accession>A0A814DT81</accession>
<dbReference type="Proteomes" id="UP000663879">
    <property type="component" value="Unassembled WGS sequence"/>
</dbReference>
<organism evidence="1 2">
    <name type="scientific">Brachionus calyciflorus</name>
    <dbReference type="NCBI Taxonomy" id="104777"/>
    <lineage>
        <taxon>Eukaryota</taxon>
        <taxon>Metazoa</taxon>
        <taxon>Spiralia</taxon>
        <taxon>Gnathifera</taxon>
        <taxon>Rotifera</taxon>
        <taxon>Eurotatoria</taxon>
        <taxon>Monogononta</taxon>
        <taxon>Pseudotrocha</taxon>
        <taxon>Ploima</taxon>
        <taxon>Brachionidae</taxon>
        <taxon>Brachionus</taxon>
    </lineage>
</organism>
<proteinExistence type="predicted"/>
<gene>
    <name evidence="1" type="ORF">OXX778_LOCUS14396</name>
</gene>